<dbReference type="InterPro" id="IPR027417">
    <property type="entry name" value="P-loop_NTPase"/>
</dbReference>
<dbReference type="InterPro" id="IPR002611">
    <property type="entry name" value="IstB_ATP-bd"/>
</dbReference>
<dbReference type="GO" id="GO:0006260">
    <property type="term" value="P:DNA replication"/>
    <property type="evidence" value="ECO:0007669"/>
    <property type="project" value="TreeGrafter"/>
</dbReference>
<sequence length="173" mass="19129">MRQLKMPYARGIAPDVFATARAQRWEPAEIVKALLDEEIAGRSRSMLAARRKAAGFPTGKTFDSWDPSLSTIPAPTQQALRTLEWVHRRENLVICGPAGTGKTFFLEALGQHAVEQGLKVAWFRLEDLGTLIRAHRPDDTVTRTVARVLRADLIVVDDIGLLPVADEAAEGLY</sequence>
<dbReference type="AlphaFoldDB" id="A0A9D1YST8"/>
<feature type="domain" description="IstB-like ATP-binding" evidence="1">
    <location>
        <begin position="6"/>
        <end position="171"/>
    </location>
</feature>
<evidence type="ECO:0000313" key="3">
    <source>
        <dbReference type="Proteomes" id="UP000824005"/>
    </source>
</evidence>
<evidence type="ECO:0000259" key="1">
    <source>
        <dbReference type="Pfam" id="PF01695"/>
    </source>
</evidence>
<dbReference type="Gene3D" id="3.40.50.300">
    <property type="entry name" value="P-loop containing nucleotide triphosphate hydrolases"/>
    <property type="match status" value="1"/>
</dbReference>
<accession>A0A9D1YST8</accession>
<dbReference type="CDD" id="cd00009">
    <property type="entry name" value="AAA"/>
    <property type="match status" value="1"/>
</dbReference>
<reference evidence="2" key="2">
    <citation type="submission" date="2021-04" db="EMBL/GenBank/DDBJ databases">
        <authorList>
            <person name="Gilroy R."/>
        </authorList>
    </citation>
    <scope>NUCLEOTIDE SEQUENCE</scope>
    <source>
        <strain evidence="2">ChiGjej1B1-98</strain>
    </source>
</reference>
<dbReference type="SUPFAM" id="SSF52540">
    <property type="entry name" value="P-loop containing nucleoside triphosphate hydrolases"/>
    <property type="match status" value="1"/>
</dbReference>
<reference evidence="2" key="1">
    <citation type="journal article" date="2021" name="PeerJ">
        <title>Extensive microbial diversity within the chicken gut microbiome revealed by metagenomics and culture.</title>
        <authorList>
            <person name="Gilroy R."/>
            <person name="Ravi A."/>
            <person name="Getino M."/>
            <person name="Pursley I."/>
            <person name="Horton D.L."/>
            <person name="Alikhan N.F."/>
            <person name="Baker D."/>
            <person name="Gharbi K."/>
            <person name="Hall N."/>
            <person name="Watson M."/>
            <person name="Adriaenssens E.M."/>
            <person name="Foster-Nyarko E."/>
            <person name="Jarju S."/>
            <person name="Secka A."/>
            <person name="Antonio M."/>
            <person name="Oren A."/>
            <person name="Chaudhuri R.R."/>
            <person name="La Ragione R."/>
            <person name="Hildebrand F."/>
            <person name="Pallen M.J."/>
        </authorList>
    </citation>
    <scope>NUCLEOTIDE SEQUENCE</scope>
    <source>
        <strain evidence="2">ChiGjej1B1-98</strain>
    </source>
</reference>
<gene>
    <name evidence="2" type="ORF">H9830_01625</name>
</gene>
<dbReference type="EMBL" id="DXDC01000042">
    <property type="protein sequence ID" value="HIY64960.1"/>
    <property type="molecule type" value="Genomic_DNA"/>
</dbReference>
<organism evidence="2 3">
    <name type="scientific">Candidatus Agrococcus pullicola</name>
    <dbReference type="NCBI Taxonomy" id="2838429"/>
    <lineage>
        <taxon>Bacteria</taxon>
        <taxon>Bacillati</taxon>
        <taxon>Actinomycetota</taxon>
        <taxon>Actinomycetes</taxon>
        <taxon>Micrococcales</taxon>
        <taxon>Microbacteriaceae</taxon>
        <taxon>Agrococcus</taxon>
    </lineage>
</organism>
<evidence type="ECO:0000313" key="2">
    <source>
        <dbReference type="EMBL" id="HIY64960.1"/>
    </source>
</evidence>
<dbReference type="GO" id="GO:0005524">
    <property type="term" value="F:ATP binding"/>
    <property type="evidence" value="ECO:0007669"/>
    <property type="project" value="UniProtKB-KW"/>
</dbReference>
<dbReference type="Proteomes" id="UP000824005">
    <property type="component" value="Unassembled WGS sequence"/>
</dbReference>
<proteinExistence type="predicted"/>
<dbReference type="PANTHER" id="PTHR30050">
    <property type="entry name" value="CHROMOSOMAL REPLICATION INITIATOR PROTEIN DNAA"/>
    <property type="match status" value="1"/>
</dbReference>
<name>A0A9D1YST8_9MICO</name>
<dbReference type="Pfam" id="PF01695">
    <property type="entry name" value="IstB_IS21"/>
    <property type="match status" value="1"/>
</dbReference>
<keyword evidence="2" id="KW-0067">ATP-binding</keyword>
<keyword evidence="2" id="KW-0547">Nucleotide-binding</keyword>
<comment type="caution">
    <text evidence="2">The sequence shown here is derived from an EMBL/GenBank/DDBJ whole genome shotgun (WGS) entry which is preliminary data.</text>
</comment>
<protein>
    <submittedName>
        <fullName evidence="2">ATP-binding protein</fullName>
    </submittedName>
</protein>
<dbReference type="PANTHER" id="PTHR30050:SF4">
    <property type="entry name" value="ATP-BINDING PROTEIN RV3427C IN INSERTION SEQUENCE-RELATED"/>
    <property type="match status" value="1"/>
</dbReference>